<accession>A0A4C1T9K0</accession>
<evidence type="ECO:0000313" key="2">
    <source>
        <dbReference type="Proteomes" id="UP000299102"/>
    </source>
</evidence>
<sequence length="105" mass="12119">MTPRGPLPPPAQRPLSPLYACISLLTFTVDRSPNERYLDRAVLSQPLTFYLNGVEMKIFEKTFLMSAESNPNRSRVFPFDLRLPMKSCDRLKSRRASRVMIEQSK</sequence>
<dbReference type="EMBL" id="BGZK01000039">
    <property type="protein sequence ID" value="GBP10097.1"/>
    <property type="molecule type" value="Genomic_DNA"/>
</dbReference>
<reference evidence="1 2" key="1">
    <citation type="journal article" date="2019" name="Commun. Biol.">
        <title>The bagworm genome reveals a unique fibroin gene that provides high tensile strength.</title>
        <authorList>
            <person name="Kono N."/>
            <person name="Nakamura H."/>
            <person name="Ohtoshi R."/>
            <person name="Tomita M."/>
            <person name="Numata K."/>
            <person name="Arakawa K."/>
        </authorList>
    </citation>
    <scope>NUCLEOTIDE SEQUENCE [LARGE SCALE GENOMIC DNA]</scope>
</reference>
<dbReference type="AlphaFoldDB" id="A0A4C1T9K0"/>
<dbReference type="Proteomes" id="UP000299102">
    <property type="component" value="Unassembled WGS sequence"/>
</dbReference>
<name>A0A4C1T9K0_EUMVA</name>
<gene>
    <name evidence="1" type="ORF">EVAR_77522_1</name>
</gene>
<proteinExistence type="predicted"/>
<evidence type="ECO:0000313" key="1">
    <source>
        <dbReference type="EMBL" id="GBP10097.1"/>
    </source>
</evidence>
<organism evidence="1 2">
    <name type="scientific">Eumeta variegata</name>
    <name type="common">Bagworm moth</name>
    <name type="synonym">Eumeta japonica</name>
    <dbReference type="NCBI Taxonomy" id="151549"/>
    <lineage>
        <taxon>Eukaryota</taxon>
        <taxon>Metazoa</taxon>
        <taxon>Ecdysozoa</taxon>
        <taxon>Arthropoda</taxon>
        <taxon>Hexapoda</taxon>
        <taxon>Insecta</taxon>
        <taxon>Pterygota</taxon>
        <taxon>Neoptera</taxon>
        <taxon>Endopterygota</taxon>
        <taxon>Lepidoptera</taxon>
        <taxon>Glossata</taxon>
        <taxon>Ditrysia</taxon>
        <taxon>Tineoidea</taxon>
        <taxon>Psychidae</taxon>
        <taxon>Oiketicinae</taxon>
        <taxon>Eumeta</taxon>
    </lineage>
</organism>
<keyword evidence="2" id="KW-1185">Reference proteome</keyword>
<comment type="caution">
    <text evidence="1">The sequence shown here is derived from an EMBL/GenBank/DDBJ whole genome shotgun (WGS) entry which is preliminary data.</text>
</comment>
<protein>
    <submittedName>
        <fullName evidence="1">Uncharacterized protein</fullName>
    </submittedName>
</protein>